<evidence type="ECO:0000256" key="1">
    <source>
        <dbReference type="SAM" id="MobiDB-lite"/>
    </source>
</evidence>
<dbReference type="EMBL" id="PJEX01000707">
    <property type="protein sequence ID" value="TKW48818.1"/>
    <property type="molecule type" value="Genomic_DNA"/>
</dbReference>
<evidence type="ECO:0000313" key="2">
    <source>
        <dbReference type="EMBL" id="TKW48818.1"/>
    </source>
</evidence>
<feature type="region of interest" description="Disordered" evidence="1">
    <location>
        <begin position="1"/>
        <end position="31"/>
    </location>
</feature>
<reference evidence="2 3" key="1">
    <citation type="journal article" date="2019" name="PLoS ONE">
        <title>Comparative genome analysis indicates high evolutionary potential of pathogenicity genes in Colletotrichum tanaceti.</title>
        <authorList>
            <person name="Lelwala R.V."/>
            <person name="Korhonen P.K."/>
            <person name="Young N.D."/>
            <person name="Scott J.B."/>
            <person name="Ades P.A."/>
            <person name="Gasser R.B."/>
            <person name="Taylor P.W.J."/>
        </authorList>
    </citation>
    <scope>NUCLEOTIDE SEQUENCE [LARGE SCALE GENOMIC DNA]</scope>
    <source>
        <strain evidence="2">BRIP57314</strain>
    </source>
</reference>
<organism evidence="2 3">
    <name type="scientific">Colletotrichum tanaceti</name>
    <dbReference type="NCBI Taxonomy" id="1306861"/>
    <lineage>
        <taxon>Eukaryota</taxon>
        <taxon>Fungi</taxon>
        <taxon>Dikarya</taxon>
        <taxon>Ascomycota</taxon>
        <taxon>Pezizomycotina</taxon>
        <taxon>Sordariomycetes</taxon>
        <taxon>Hypocreomycetidae</taxon>
        <taxon>Glomerellales</taxon>
        <taxon>Glomerellaceae</taxon>
        <taxon>Colletotrichum</taxon>
        <taxon>Colletotrichum destructivum species complex</taxon>
    </lineage>
</organism>
<keyword evidence="3" id="KW-1185">Reference proteome</keyword>
<dbReference type="AlphaFoldDB" id="A0A4U6X0C8"/>
<name>A0A4U6X0C8_9PEZI</name>
<proteinExistence type="predicted"/>
<accession>A0A4U6X0C8</accession>
<feature type="compositionally biased region" description="Polar residues" evidence="1">
    <location>
        <begin position="18"/>
        <end position="31"/>
    </location>
</feature>
<sequence>MNSTTCATLKMLSKQGDDGSTSFPNDPTNGQ</sequence>
<gene>
    <name evidence="2" type="ORF">CTA1_1495</name>
</gene>
<protein>
    <submittedName>
        <fullName evidence="2">Uncharacterized protein</fullName>
    </submittedName>
</protein>
<comment type="caution">
    <text evidence="2">The sequence shown here is derived from an EMBL/GenBank/DDBJ whole genome shotgun (WGS) entry which is preliminary data.</text>
</comment>
<evidence type="ECO:0000313" key="3">
    <source>
        <dbReference type="Proteomes" id="UP000310108"/>
    </source>
</evidence>
<dbReference type="Proteomes" id="UP000310108">
    <property type="component" value="Unassembled WGS sequence"/>
</dbReference>